<accession>A0ABP0HF64</accession>
<dbReference type="InterPro" id="IPR016197">
    <property type="entry name" value="Chromo-like_dom_sf"/>
</dbReference>
<evidence type="ECO:0000313" key="3">
    <source>
        <dbReference type="Proteomes" id="UP001642484"/>
    </source>
</evidence>
<keyword evidence="3" id="KW-1185">Reference proteome</keyword>
<evidence type="ECO:0008006" key="4">
    <source>
        <dbReference type="Google" id="ProtNLM"/>
    </source>
</evidence>
<reference evidence="2 3" key="1">
    <citation type="submission" date="2024-02" db="EMBL/GenBank/DDBJ databases">
        <authorList>
            <person name="Chen Y."/>
            <person name="Shah S."/>
            <person name="Dougan E. K."/>
            <person name="Thang M."/>
            <person name="Chan C."/>
        </authorList>
    </citation>
    <scope>NUCLEOTIDE SEQUENCE [LARGE SCALE GENOMIC DNA]</scope>
</reference>
<feature type="region of interest" description="Disordered" evidence="1">
    <location>
        <begin position="183"/>
        <end position="215"/>
    </location>
</feature>
<organism evidence="2 3">
    <name type="scientific">Durusdinium trenchii</name>
    <dbReference type="NCBI Taxonomy" id="1381693"/>
    <lineage>
        <taxon>Eukaryota</taxon>
        <taxon>Sar</taxon>
        <taxon>Alveolata</taxon>
        <taxon>Dinophyceae</taxon>
        <taxon>Suessiales</taxon>
        <taxon>Symbiodiniaceae</taxon>
        <taxon>Durusdinium</taxon>
    </lineage>
</organism>
<name>A0ABP0HF64_9DINO</name>
<sequence length="228" mass="25601">MENLEVGMKLHAMWLNWRYYYAEIINIKKKKKKAPVKVHYMGYEGFDAWLSLDMLKCKALKGASKALAKEKAPAKVAAPKVQMDSGLEKGRLQAEAEGKYAAEDGSLDTAFAEAKGEDLENLRKAAAHTLLLAAADGRLEEVLQGGPPPLPDKDNALRQQARQLLTQAAQEAIKSITAMMLPVSRRGRSRSPRIRRQRERKKRGRSPGDLLRLDQTECLRRPRSLQLK</sequence>
<comment type="caution">
    <text evidence="2">The sequence shown here is derived from an EMBL/GenBank/DDBJ whole genome shotgun (WGS) entry which is preliminary data.</text>
</comment>
<evidence type="ECO:0000313" key="2">
    <source>
        <dbReference type="EMBL" id="CAK8988131.1"/>
    </source>
</evidence>
<proteinExistence type="predicted"/>
<dbReference type="SUPFAM" id="SSF54160">
    <property type="entry name" value="Chromo domain-like"/>
    <property type="match status" value="1"/>
</dbReference>
<protein>
    <recommendedName>
        <fullName evidence="4">Tudor-knot domain-containing protein</fullName>
    </recommendedName>
</protein>
<feature type="compositionally biased region" description="Basic residues" evidence="1">
    <location>
        <begin position="185"/>
        <end position="205"/>
    </location>
</feature>
<evidence type="ECO:0000256" key="1">
    <source>
        <dbReference type="SAM" id="MobiDB-lite"/>
    </source>
</evidence>
<dbReference type="Proteomes" id="UP001642484">
    <property type="component" value="Unassembled WGS sequence"/>
</dbReference>
<dbReference type="Gene3D" id="2.30.30.140">
    <property type="match status" value="1"/>
</dbReference>
<gene>
    <name evidence="2" type="ORF">CCMP2556_LOCUS1146</name>
</gene>
<dbReference type="EMBL" id="CAXAMN010000370">
    <property type="protein sequence ID" value="CAK8988131.1"/>
    <property type="molecule type" value="Genomic_DNA"/>
</dbReference>